<dbReference type="EMBL" id="BGZK01000242">
    <property type="protein sequence ID" value="GBP31141.1"/>
    <property type="molecule type" value="Genomic_DNA"/>
</dbReference>
<organism evidence="2 3">
    <name type="scientific">Eumeta variegata</name>
    <name type="common">Bagworm moth</name>
    <name type="synonym">Eumeta japonica</name>
    <dbReference type="NCBI Taxonomy" id="151549"/>
    <lineage>
        <taxon>Eukaryota</taxon>
        <taxon>Metazoa</taxon>
        <taxon>Ecdysozoa</taxon>
        <taxon>Arthropoda</taxon>
        <taxon>Hexapoda</taxon>
        <taxon>Insecta</taxon>
        <taxon>Pterygota</taxon>
        <taxon>Neoptera</taxon>
        <taxon>Endopterygota</taxon>
        <taxon>Lepidoptera</taxon>
        <taxon>Glossata</taxon>
        <taxon>Ditrysia</taxon>
        <taxon>Tineoidea</taxon>
        <taxon>Psychidae</taxon>
        <taxon>Oiketicinae</taxon>
        <taxon>Eumeta</taxon>
    </lineage>
</organism>
<gene>
    <name evidence="2" type="ORF">EVAR_21579_1</name>
</gene>
<evidence type="ECO:0000256" key="1">
    <source>
        <dbReference type="SAM" id="MobiDB-lite"/>
    </source>
</evidence>
<evidence type="ECO:0000313" key="2">
    <source>
        <dbReference type="EMBL" id="GBP31141.1"/>
    </source>
</evidence>
<proteinExistence type="predicted"/>
<keyword evidence="3" id="KW-1185">Reference proteome</keyword>
<feature type="region of interest" description="Disordered" evidence="1">
    <location>
        <begin position="1"/>
        <end position="39"/>
    </location>
</feature>
<reference evidence="2 3" key="1">
    <citation type="journal article" date="2019" name="Commun. Biol.">
        <title>The bagworm genome reveals a unique fibroin gene that provides high tensile strength.</title>
        <authorList>
            <person name="Kono N."/>
            <person name="Nakamura H."/>
            <person name="Ohtoshi R."/>
            <person name="Tomita M."/>
            <person name="Numata K."/>
            <person name="Arakawa K."/>
        </authorList>
    </citation>
    <scope>NUCLEOTIDE SEQUENCE [LARGE SCALE GENOMIC DNA]</scope>
</reference>
<sequence>MALAARPPETDGRGGPRHQNLSPTIYTGVGGGARSEGRRIANGPRQFKRHAVALRSHPPANGGRRGALAAESHRPPGTFLIC</sequence>
<evidence type="ECO:0000313" key="3">
    <source>
        <dbReference type="Proteomes" id="UP000299102"/>
    </source>
</evidence>
<dbReference type="AlphaFoldDB" id="A0A4C1UXB8"/>
<name>A0A4C1UXB8_EUMVA</name>
<dbReference type="Proteomes" id="UP000299102">
    <property type="component" value="Unassembled WGS sequence"/>
</dbReference>
<comment type="caution">
    <text evidence="2">The sequence shown here is derived from an EMBL/GenBank/DDBJ whole genome shotgun (WGS) entry which is preliminary data.</text>
</comment>
<feature type="region of interest" description="Disordered" evidence="1">
    <location>
        <begin position="56"/>
        <end position="82"/>
    </location>
</feature>
<protein>
    <submittedName>
        <fullName evidence="2">Uncharacterized protein</fullName>
    </submittedName>
</protein>
<accession>A0A4C1UXB8</accession>